<dbReference type="Pfam" id="PF04397">
    <property type="entry name" value="LytTR"/>
    <property type="match status" value="1"/>
</dbReference>
<dbReference type="GO" id="GO:0003677">
    <property type="term" value="F:DNA binding"/>
    <property type="evidence" value="ECO:0007669"/>
    <property type="project" value="InterPro"/>
</dbReference>
<sequence length="131" mass="15434">MRPNLYTTPPKTALPTDAIQMYVRDSGQLALPVSDLMFLQATGNYSWLFWKDGQRMLMPRTLKYYVPQLPSAWFIRLHRNCIVNLHYIERIERIEPDKGGLVYMRSGVVLPISRRRWFAAKRLLSRHLLSN</sequence>
<proteinExistence type="predicted"/>
<gene>
    <name evidence="2" type="ORF">CWM47_29005</name>
</gene>
<dbReference type="InterPro" id="IPR007492">
    <property type="entry name" value="LytTR_DNA-bd_dom"/>
</dbReference>
<dbReference type="OrthoDB" id="800024at2"/>
<accession>A0A2K8Z6N1</accession>
<evidence type="ECO:0000313" key="2">
    <source>
        <dbReference type="EMBL" id="AUD05532.1"/>
    </source>
</evidence>
<dbReference type="PROSITE" id="PS50930">
    <property type="entry name" value="HTH_LYTTR"/>
    <property type="match status" value="1"/>
</dbReference>
<reference evidence="2 3" key="1">
    <citation type="submission" date="2017-11" db="EMBL/GenBank/DDBJ databases">
        <title>Taxonomic description and genome sequences of Spirosoma HA7 sp. nov., isolated from pollen microhabitat of Corylus avellana.</title>
        <authorList>
            <person name="Ambika Manirajan B."/>
            <person name="Suarez C."/>
            <person name="Ratering S."/>
            <person name="Geissler-Plaum R."/>
            <person name="Cardinale M."/>
            <person name="Sylvia S."/>
        </authorList>
    </citation>
    <scope>NUCLEOTIDE SEQUENCE [LARGE SCALE GENOMIC DNA]</scope>
    <source>
        <strain evidence="2 3">HA7</strain>
    </source>
</reference>
<evidence type="ECO:0000259" key="1">
    <source>
        <dbReference type="PROSITE" id="PS50930"/>
    </source>
</evidence>
<dbReference type="Gene3D" id="2.40.50.1020">
    <property type="entry name" value="LytTr DNA-binding domain"/>
    <property type="match status" value="1"/>
</dbReference>
<name>A0A2K8Z6N1_9BACT</name>
<dbReference type="RefSeq" id="WP_100992085.1">
    <property type="nucleotide sequence ID" value="NZ_CP025096.1"/>
</dbReference>
<evidence type="ECO:0000313" key="3">
    <source>
        <dbReference type="Proteomes" id="UP000232883"/>
    </source>
</evidence>
<keyword evidence="3" id="KW-1185">Reference proteome</keyword>
<dbReference type="GO" id="GO:0000156">
    <property type="term" value="F:phosphorelay response regulator activity"/>
    <property type="evidence" value="ECO:0007669"/>
    <property type="project" value="InterPro"/>
</dbReference>
<dbReference type="PANTHER" id="PTHR37299">
    <property type="entry name" value="TRANSCRIPTIONAL REGULATOR-RELATED"/>
    <property type="match status" value="1"/>
</dbReference>
<feature type="domain" description="HTH LytTR-type" evidence="1">
    <location>
        <begin position="21"/>
        <end position="126"/>
    </location>
</feature>
<dbReference type="Proteomes" id="UP000232883">
    <property type="component" value="Chromosome"/>
</dbReference>
<dbReference type="PANTHER" id="PTHR37299:SF1">
    <property type="entry name" value="STAGE 0 SPORULATION PROTEIN A HOMOLOG"/>
    <property type="match status" value="1"/>
</dbReference>
<dbReference type="SMART" id="SM00850">
    <property type="entry name" value="LytTR"/>
    <property type="match status" value="1"/>
</dbReference>
<organism evidence="2 3">
    <name type="scientific">Spirosoma pollinicola</name>
    <dbReference type="NCBI Taxonomy" id="2057025"/>
    <lineage>
        <taxon>Bacteria</taxon>
        <taxon>Pseudomonadati</taxon>
        <taxon>Bacteroidota</taxon>
        <taxon>Cytophagia</taxon>
        <taxon>Cytophagales</taxon>
        <taxon>Cytophagaceae</taxon>
        <taxon>Spirosoma</taxon>
    </lineage>
</organism>
<dbReference type="KEGG" id="spir:CWM47_29005"/>
<dbReference type="AlphaFoldDB" id="A0A2K8Z6N1"/>
<dbReference type="EMBL" id="CP025096">
    <property type="protein sequence ID" value="AUD05532.1"/>
    <property type="molecule type" value="Genomic_DNA"/>
</dbReference>
<dbReference type="InterPro" id="IPR046947">
    <property type="entry name" value="LytR-like"/>
</dbReference>
<protein>
    <submittedName>
        <fullName evidence="2">Response regulator receiver protein</fullName>
    </submittedName>
</protein>